<gene>
    <name evidence="1" type="ORF">FIBRA_01869</name>
</gene>
<dbReference type="OrthoDB" id="2802356at2759"/>
<sequence>MGRMAVAVSVGYHEARHWHRRIYGGQVNLTQVLPGDIGCAAAYEAYRFWKYHHPLYEPLVDRERQREAIMGMAIGEAQHLWQHTGRVYDNIGLREACESAAATASRIANRVLGYDGTIAQTGLPSSAYDQTIAYDAYGNTTSARPSALRRCSSYGSNLSASIGSPYINPAYATSSPYGGTASIVGASTPIPSMMGSYSAGAAPGAYITGVSSPSYAPGGVGSAYSGAAAYQTAATGGAYQVAPPMYAAGGVVPQAGATYMSGMNPVGYGAAGIAGYAAYPGQQTVPPGSTIIIRPRRHHHHHHHRSRSLSVDRY</sequence>
<protein>
    <submittedName>
        <fullName evidence="1">Uncharacterized protein</fullName>
    </submittedName>
</protein>
<keyword evidence="2" id="KW-1185">Reference proteome</keyword>
<accession>J4GLM6</accession>
<name>J4GLM6_9APHY</name>
<dbReference type="Proteomes" id="UP000006352">
    <property type="component" value="Unassembled WGS sequence"/>
</dbReference>
<evidence type="ECO:0000313" key="2">
    <source>
        <dbReference type="Proteomes" id="UP000006352"/>
    </source>
</evidence>
<evidence type="ECO:0000313" key="1">
    <source>
        <dbReference type="EMBL" id="CCL99845.1"/>
    </source>
</evidence>
<dbReference type="HOGENOM" id="CLU_043693_1_0_1"/>
<dbReference type="STRING" id="599839.J4GLM6"/>
<dbReference type="RefSeq" id="XP_012179128.1">
    <property type="nucleotide sequence ID" value="XM_012323738.1"/>
</dbReference>
<reference evidence="1 2" key="1">
    <citation type="journal article" date="2012" name="Appl. Environ. Microbiol.">
        <title>Short-read sequencing for genomic analysis of the brown rot fungus Fibroporia radiculosa.</title>
        <authorList>
            <person name="Tang J.D."/>
            <person name="Perkins A.D."/>
            <person name="Sonstegard T.S."/>
            <person name="Schroeder S.G."/>
            <person name="Burgess S.C."/>
            <person name="Diehl S.V."/>
        </authorList>
    </citation>
    <scope>NUCLEOTIDE SEQUENCE [LARGE SCALE GENOMIC DNA]</scope>
    <source>
        <strain evidence="1 2">TFFH 294</strain>
    </source>
</reference>
<dbReference type="InParanoid" id="J4GLM6"/>
<proteinExistence type="predicted"/>
<dbReference type="GeneID" id="24094756"/>
<organism evidence="1 2">
    <name type="scientific">Fibroporia radiculosa</name>
    <dbReference type="NCBI Taxonomy" id="599839"/>
    <lineage>
        <taxon>Eukaryota</taxon>
        <taxon>Fungi</taxon>
        <taxon>Dikarya</taxon>
        <taxon>Basidiomycota</taxon>
        <taxon>Agaricomycotina</taxon>
        <taxon>Agaricomycetes</taxon>
        <taxon>Polyporales</taxon>
        <taxon>Fibroporiaceae</taxon>
        <taxon>Fibroporia</taxon>
    </lineage>
</organism>
<dbReference type="AlphaFoldDB" id="J4GLM6"/>
<dbReference type="EMBL" id="HE796953">
    <property type="protein sequence ID" value="CCL99845.1"/>
    <property type="molecule type" value="Genomic_DNA"/>
</dbReference>